<dbReference type="Proteomes" id="UP000008022">
    <property type="component" value="Unassembled WGS sequence"/>
</dbReference>
<keyword evidence="2" id="KW-1185">Reference proteome</keyword>
<accession>A0A0E0QZ33</accession>
<dbReference type="EnsemblPlants" id="ORUFI10G10380.1">
    <property type="protein sequence ID" value="ORUFI10G10380.1"/>
    <property type="gene ID" value="ORUFI10G10380"/>
</dbReference>
<dbReference type="HOGENOM" id="CLU_2889791_0_0_1"/>
<reference evidence="2" key="1">
    <citation type="submission" date="2013-06" db="EMBL/GenBank/DDBJ databases">
        <authorList>
            <person name="Zhao Q."/>
        </authorList>
    </citation>
    <scope>NUCLEOTIDE SEQUENCE</scope>
    <source>
        <strain evidence="2">cv. W1943</strain>
    </source>
</reference>
<reference evidence="1" key="2">
    <citation type="submission" date="2015-06" db="UniProtKB">
        <authorList>
            <consortium name="EnsemblPlants"/>
        </authorList>
    </citation>
    <scope>IDENTIFICATION</scope>
</reference>
<evidence type="ECO:0000313" key="1">
    <source>
        <dbReference type="EnsemblPlants" id="ORUFI10G10380.1"/>
    </source>
</evidence>
<dbReference type="AlphaFoldDB" id="A0A0E0QZ33"/>
<sequence length="63" mass="6480">MAGGNTGNSGGCIPLLHRVVFTGSREQESGGGKEHAPDDTMTMLWSGTYRHGGCGSEADGNNL</sequence>
<name>A0A0E0QZ33_ORYRU</name>
<dbReference type="Gramene" id="ORUFI10G10380.1">
    <property type="protein sequence ID" value="ORUFI10G10380.1"/>
    <property type="gene ID" value="ORUFI10G10380"/>
</dbReference>
<protein>
    <submittedName>
        <fullName evidence="1">Uncharacterized protein</fullName>
    </submittedName>
</protein>
<proteinExistence type="predicted"/>
<evidence type="ECO:0000313" key="2">
    <source>
        <dbReference type="Proteomes" id="UP000008022"/>
    </source>
</evidence>
<organism evidence="1 2">
    <name type="scientific">Oryza rufipogon</name>
    <name type="common">Brownbeard rice</name>
    <name type="synonym">Asian wild rice</name>
    <dbReference type="NCBI Taxonomy" id="4529"/>
    <lineage>
        <taxon>Eukaryota</taxon>
        <taxon>Viridiplantae</taxon>
        <taxon>Streptophyta</taxon>
        <taxon>Embryophyta</taxon>
        <taxon>Tracheophyta</taxon>
        <taxon>Spermatophyta</taxon>
        <taxon>Magnoliopsida</taxon>
        <taxon>Liliopsida</taxon>
        <taxon>Poales</taxon>
        <taxon>Poaceae</taxon>
        <taxon>BOP clade</taxon>
        <taxon>Oryzoideae</taxon>
        <taxon>Oryzeae</taxon>
        <taxon>Oryzinae</taxon>
        <taxon>Oryza</taxon>
    </lineage>
</organism>